<organism evidence="1 2">
    <name type="scientific">Zootermopsis nevadensis</name>
    <name type="common">Dampwood termite</name>
    <dbReference type="NCBI Taxonomy" id="136037"/>
    <lineage>
        <taxon>Eukaryota</taxon>
        <taxon>Metazoa</taxon>
        <taxon>Ecdysozoa</taxon>
        <taxon>Arthropoda</taxon>
        <taxon>Hexapoda</taxon>
        <taxon>Insecta</taxon>
        <taxon>Pterygota</taxon>
        <taxon>Neoptera</taxon>
        <taxon>Polyneoptera</taxon>
        <taxon>Dictyoptera</taxon>
        <taxon>Blattodea</taxon>
        <taxon>Blattoidea</taxon>
        <taxon>Termitoidae</taxon>
        <taxon>Termopsidae</taxon>
        <taxon>Zootermopsis</taxon>
    </lineage>
</organism>
<keyword evidence="2" id="KW-1185">Reference proteome</keyword>
<name>A0A067R2E8_ZOONE</name>
<gene>
    <name evidence="1" type="ORF">L798_13110</name>
</gene>
<evidence type="ECO:0000313" key="2">
    <source>
        <dbReference type="Proteomes" id="UP000027135"/>
    </source>
</evidence>
<sequence>MFHLQKATELFVEILVNMKHLSPAAKTHGQALLCRKIIADWERRLISLSAFIQKYETISVGSFQATFHYNTPIMMCDEQFSYPKEIMQSLATRVPKIILHRAEEIFTSLNGTLQKIDKIEVENDVDVLSEEDSVGLRNDEVYTPSTFAIIKEEWKQIPQNEPELKHGGGIRIAVMYAVKYSVGQVV</sequence>
<dbReference type="Proteomes" id="UP000027135">
    <property type="component" value="Unassembled WGS sequence"/>
</dbReference>
<dbReference type="EMBL" id="KK852968">
    <property type="protein sequence ID" value="KDR13125.1"/>
    <property type="molecule type" value="Genomic_DNA"/>
</dbReference>
<reference evidence="1 2" key="1">
    <citation type="journal article" date="2014" name="Nat. Commun.">
        <title>Molecular traces of alternative social organization in a termite genome.</title>
        <authorList>
            <person name="Terrapon N."/>
            <person name="Li C."/>
            <person name="Robertson H.M."/>
            <person name="Ji L."/>
            <person name="Meng X."/>
            <person name="Booth W."/>
            <person name="Chen Z."/>
            <person name="Childers C.P."/>
            <person name="Glastad K.M."/>
            <person name="Gokhale K."/>
            <person name="Gowin J."/>
            <person name="Gronenberg W."/>
            <person name="Hermansen R.A."/>
            <person name="Hu H."/>
            <person name="Hunt B.G."/>
            <person name="Huylmans A.K."/>
            <person name="Khalil S.M."/>
            <person name="Mitchell R.D."/>
            <person name="Munoz-Torres M.C."/>
            <person name="Mustard J.A."/>
            <person name="Pan H."/>
            <person name="Reese J.T."/>
            <person name="Scharf M.E."/>
            <person name="Sun F."/>
            <person name="Vogel H."/>
            <person name="Xiao J."/>
            <person name="Yang W."/>
            <person name="Yang Z."/>
            <person name="Yang Z."/>
            <person name="Zhou J."/>
            <person name="Zhu J."/>
            <person name="Brent C.S."/>
            <person name="Elsik C.G."/>
            <person name="Goodisman M.A."/>
            <person name="Liberles D.A."/>
            <person name="Roe R.M."/>
            <person name="Vargo E.L."/>
            <person name="Vilcinskas A."/>
            <person name="Wang J."/>
            <person name="Bornberg-Bauer E."/>
            <person name="Korb J."/>
            <person name="Zhang G."/>
            <person name="Liebig J."/>
        </authorList>
    </citation>
    <scope>NUCLEOTIDE SEQUENCE [LARGE SCALE GENOMIC DNA]</scope>
    <source>
        <tissue evidence="1">Whole organism</tissue>
    </source>
</reference>
<protein>
    <submittedName>
        <fullName evidence="1">Uncharacterized protein</fullName>
    </submittedName>
</protein>
<evidence type="ECO:0000313" key="1">
    <source>
        <dbReference type="EMBL" id="KDR13125.1"/>
    </source>
</evidence>
<dbReference type="AlphaFoldDB" id="A0A067R2E8"/>
<proteinExistence type="predicted"/>
<dbReference type="InParanoid" id="A0A067R2E8"/>
<accession>A0A067R2E8</accession>